<evidence type="ECO:0000313" key="2">
    <source>
        <dbReference type="EMBL" id="CAB4825997.1"/>
    </source>
</evidence>
<protein>
    <submittedName>
        <fullName evidence="2">Unannotated protein</fullName>
    </submittedName>
</protein>
<evidence type="ECO:0000256" key="1">
    <source>
        <dbReference type="SAM" id="MobiDB-lite"/>
    </source>
</evidence>
<reference evidence="2" key="1">
    <citation type="submission" date="2020-05" db="EMBL/GenBank/DDBJ databases">
        <authorList>
            <person name="Chiriac C."/>
            <person name="Salcher M."/>
            <person name="Ghai R."/>
            <person name="Kavagutti S V."/>
        </authorList>
    </citation>
    <scope>NUCLEOTIDE SEQUENCE</scope>
</reference>
<feature type="compositionally biased region" description="Acidic residues" evidence="1">
    <location>
        <begin position="30"/>
        <end position="42"/>
    </location>
</feature>
<name>A0A6J6ZZI9_9ZZZZ</name>
<organism evidence="2">
    <name type="scientific">freshwater metagenome</name>
    <dbReference type="NCBI Taxonomy" id="449393"/>
    <lineage>
        <taxon>unclassified sequences</taxon>
        <taxon>metagenomes</taxon>
        <taxon>ecological metagenomes</taxon>
    </lineage>
</organism>
<gene>
    <name evidence="2" type="ORF">UFOPK3001_02472</name>
    <name evidence="3" type="ORF">UFOPK3954_00390</name>
</gene>
<sequence>MSKAAAKFDATNRYRHGRLDRERTNLVASGDDDLIGATDEPEIPIGTSRPSPSIDKIVAPSHRFLKSSPATQTSYS</sequence>
<proteinExistence type="predicted"/>
<accession>A0A6J6ZZI9</accession>
<evidence type="ECO:0000313" key="3">
    <source>
        <dbReference type="EMBL" id="CAB4978442.1"/>
    </source>
</evidence>
<feature type="region of interest" description="Disordered" evidence="1">
    <location>
        <begin position="30"/>
        <end position="54"/>
    </location>
</feature>
<dbReference type="EMBL" id="CAFAAJ010000249">
    <property type="protein sequence ID" value="CAB4825997.1"/>
    <property type="molecule type" value="Genomic_DNA"/>
</dbReference>
<dbReference type="EMBL" id="CAFBON010000025">
    <property type="protein sequence ID" value="CAB4978442.1"/>
    <property type="molecule type" value="Genomic_DNA"/>
</dbReference>
<dbReference type="AlphaFoldDB" id="A0A6J6ZZI9"/>